<dbReference type="GO" id="GO:0004081">
    <property type="term" value="F:bis(5'-nucleosyl)-tetraphosphatase (asymmetrical) activity"/>
    <property type="evidence" value="ECO:0007669"/>
    <property type="project" value="TreeGrafter"/>
</dbReference>
<evidence type="ECO:0000313" key="5">
    <source>
        <dbReference type="Proteomes" id="UP000662939"/>
    </source>
</evidence>
<dbReference type="KEGG" id="nav:JQS30_04095"/>
<dbReference type="Proteomes" id="UP000662939">
    <property type="component" value="Chromosome"/>
</dbReference>
<organism evidence="4 5">
    <name type="scientific">Natronoglycomyces albus</name>
    <dbReference type="NCBI Taxonomy" id="2811108"/>
    <lineage>
        <taxon>Bacteria</taxon>
        <taxon>Bacillati</taxon>
        <taxon>Actinomycetota</taxon>
        <taxon>Actinomycetes</taxon>
        <taxon>Glycomycetales</taxon>
        <taxon>Glycomycetaceae</taxon>
        <taxon>Natronoglycomyces</taxon>
    </lineage>
</organism>
<dbReference type="InterPro" id="IPR051325">
    <property type="entry name" value="Nudix_hydrolase_domain"/>
</dbReference>
<reference evidence="4" key="1">
    <citation type="submission" date="2021-02" db="EMBL/GenBank/DDBJ databases">
        <title>Natronoglycomyces albus gen. nov., sp. nov, a haloalkaliphilic actinobacterium from a soda solonchak soil.</title>
        <authorList>
            <person name="Sorokin D.Y."/>
            <person name="Khijniak T.V."/>
            <person name="Zakharycheva A.P."/>
            <person name="Boueva O.V."/>
            <person name="Ariskina E.V."/>
            <person name="Hahnke R.L."/>
            <person name="Bunk B."/>
            <person name="Sproer C."/>
            <person name="Schumann P."/>
            <person name="Evtushenko L.I."/>
            <person name="Kublanov I.V."/>
        </authorList>
    </citation>
    <scope>NUCLEOTIDE SEQUENCE</scope>
    <source>
        <strain evidence="4">DSM 106290</strain>
    </source>
</reference>
<keyword evidence="1" id="KW-0378">Hydrolase</keyword>
<dbReference type="InterPro" id="IPR000086">
    <property type="entry name" value="NUDIX_hydrolase_dom"/>
</dbReference>
<evidence type="ECO:0000259" key="3">
    <source>
        <dbReference type="PROSITE" id="PS51462"/>
    </source>
</evidence>
<dbReference type="InterPro" id="IPR029033">
    <property type="entry name" value="His_PPase_superfam"/>
</dbReference>
<dbReference type="CDD" id="cd03673">
    <property type="entry name" value="NUDIX_Ap6A_hydrolase"/>
    <property type="match status" value="1"/>
</dbReference>
<evidence type="ECO:0000313" key="4">
    <source>
        <dbReference type="EMBL" id="QSB06108.1"/>
    </source>
</evidence>
<sequence length="297" mass="32043">MRSKQRHVAAAGGLLWREGKGGELEVAIVWRPSVGNWSLPKGKLDGDEHPLTAACREVEEETGVPVIPQVWLTQASYILQNPDQPDVFKTVDFWSMRTEQPHAQFVADEEIGQRAWVSLARARHILTRPRDQQALAAFGAIPAVTATVIVAAPAAVETNFPGPEVTRPLSLEGEKSAQALAALANLYRPRMALTATARACVQTTEAAATDRYSVNGDSIFDAEAHSRNPERSGQRIRELAVVGGSSFVCAEPATIADSLAILADEDGLEVPNVSTPPGGAWVLSFAGQRLIRAERLR</sequence>
<keyword evidence="2" id="KW-0812">Transmembrane</keyword>
<dbReference type="Gene3D" id="3.90.79.10">
    <property type="entry name" value="Nucleoside Triphosphate Pyrophosphohydrolase"/>
    <property type="match status" value="1"/>
</dbReference>
<dbReference type="Gene3D" id="3.40.50.1240">
    <property type="entry name" value="Phosphoglycerate mutase-like"/>
    <property type="match status" value="1"/>
</dbReference>
<dbReference type="GO" id="GO:0006754">
    <property type="term" value="P:ATP biosynthetic process"/>
    <property type="evidence" value="ECO:0007669"/>
    <property type="project" value="TreeGrafter"/>
</dbReference>
<dbReference type="PROSITE" id="PS00893">
    <property type="entry name" value="NUDIX_BOX"/>
    <property type="match status" value="1"/>
</dbReference>
<keyword evidence="2" id="KW-1133">Transmembrane helix</keyword>
<dbReference type="AlphaFoldDB" id="A0A895XWU8"/>
<gene>
    <name evidence="4" type="ORF">JQS30_04095</name>
</gene>
<accession>A0A895XWU8</accession>
<dbReference type="PROSITE" id="PS51462">
    <property type="entry name" value="NUDIX"/>
    <property type="match status" value="1"/>
</dbReference>
<protein>
    <submittedName>
        <fullName evidence="4">NUDIX domain-containing protein</fullName>
    </submittedName>
</protein>
<dbReference type="GO" id="GO:0006167">
    <property type="term" value="P:AMP biosynthetic process"/>
    <property type="evidence" value="ECO:0007669"/>
    <property type="project" value="TreeGrafter"/>
</dbReference>
<keyword evidence="5" id="KW-1185">Reference proteome</keyword>
<proteinExistence type="predicted"/>
<dbReference type="EMBL" id="CP070496">
    <property type="protein sequence ID" value="QSB06108.1"/>
    <property type="molecule type" value="Genomic_DNA"/>
</dbReference>
<dbReference type="PANTHER" id="PTHR21340">
    <property type="entry name" value="DIADENOSINE 5,5-P1,P4-TETRAPHOSPHATE PYROPHOSPHOHYDROLASE MUTT"/>
    <property type="match status" value="1"/>
</dbReference>
<keyword evidence="2" id="KW-0472">Membrane</keyword>
<dbReference type="PANTHER" id="PTHR21340:SF0">
    <property type="entry name" value="BIS(5'-NUCLEOSYL)-TETRAPHOSPHATASE [ASYMMETRICAL]"/>
    <property type="match status" value="1"/>
</dbReference>
<dbReference type="SUPFAM" id="SSF55811">
    <property type="entry name" value="Nudix"/>
    <property type="match status" value="1"/>
</dbReference>
<dbReference type="RefSeq" id="WP_213172119.1">
    <property type="nucleotide sequence ID" value="NZ_CP070496.1"/>
</dbReference>
<evidence type="ECO:0000256" key="1">
    <source>
        <dbReference type="ARBA" id="ARBA00022801"/>
    </source>
</evidence>
<evidence type="ECO:0000256" key="2">
    <source>
        <dbReference type="SAM" id="Phobius"/>
    </source>
</evidence>
<dbReference type="Pfam" id="PF00293">
    <property type="entry name" value="NUDIX"/>
    <property type="match status" value="1"/>
</dbReference>
<feature type="transmembrane region" description="Helical" evidence="2">
    <location>
        <begin position="134"/>
        <end position="156"/>
    </location>
</feature>
<dbReference type="InterPro" id="IPR015797">
    <property type="entry name" value="NUDIX_hydrolase-like_dom_sf"/>
</dbReference>
<name>A0A895XWU8_9ACTN</name>
<dbReference type="InterPro" id="IPR020084">
    <property type="entry name" value="NUDIX_hydrolase_CS"/>
</dbReference>
<feature type="domain" description="Nudix hydrolase" evidence="3">
    <location>
        <begin position="6"/>
        <end position="140"/>
    </location>
</feature>